<feature type="domain" description="Inositol polyphosphate-related phosphatase" evidence="4">
    <location>
        <begin position="122"/>
        <end position="172"/>
    </location>
</feature>
<keyword evidence="6" id="KW-1185">Reference proteome</keyword>
<dbReference type="Pfam" id="PF22669">
    <property type="entry name" value="Exo_endo_phos2"/>
    <property type="match status" value="1"/>
</dbReference>
<dbReference type="InterPro" id="IPR000300">
    <property type="entry name" value="IPPc"/>
</dbReference>
<comment type="caution">
    <text evidence="5">The sequence shown here is derived from an EMBL/GenBank/DDBJ whole genome shotgun (WGS) entry which is preliminary data.</text>
</comment>
<keyword evidence="2" id="KW-0378">Hydrolase</keyword>
<dbReference type="GO" id="GO:0046856">
    <property type="term" value="P:phosphatidylinositol dephosphorylation"/>
    <property type="evidence" value="ECO:0007669"/>
    <property type="project" value="InterPro"/>
</dbReference>
<dbReference type="GO" id="GO:0034485">
    <property type="term" value="F:phosphatidylinositol-3,4,5-trisphosphate 5-phosphatase activity"/>
    <property type="evidence" value="ECO:0007669"/>
    <property type="project" value="TreeGrafter"/>
</dbReference>
<protein>
    <recommendedName>
        <fullName evidence="4">Inositol polyphosphate-related phosphatase domain-containing protein</fullName>
    </recommendedName>
</protein>
<dbReference type="GO" id="GO:0004439">
    <property type="term" value="F:phosphatidylinositol-4,5-bisphosphate 5-phosphatase activity"/>
    <property type="evidence" value="ECO:0007669"/>
    <property type="project" value="TreeGrafter"/>
</dbReference>
<dbReference type="EMBL" id="JBBWWQ010000008">
    <property type="protein sequence ID" value="KAK8941492.1"/>
    <property type="molecule type" value="Genomic_DNA"/>
</dbReference>
<name>A0AAP0G749_9ASPA</name>
<evidence type="ECO:0000256" key="2">
    <source>
        <dbReference type="ARBA" id="ARBA00022801"/>
    </source>
</evidence>
<evidence type="ECO:0000256" key="1">
    <source>
        <dbReference type="ARBA" id="ARBA00010768"/>
    </source>
</evidence>
<evidence type="ECO:0000313" key="6">
    <source>
        <dbReference type="Proteomes" id="UP001418222"/>
    </source>
</evidence>
<evidence type="ECO:0000313" key="5">
    <source>
        <dbReference type="EMBL" id="KAK8941492.1"/>
    </source>
</evidence>
<dbReference type="Proteomes" id="UP001418222">
    <property type="component" value="Unassembled WGS sequence"/>
</dbReference>
<evidence type="ECO:0000259" key="4">
    <source>
        <dbReference type="Pfam" id="PF22669"/>
    </source>
</evidence>
<dbReference type="InterPro" id="IPR045849">
    <property type="entry name" value="IP5P_plant"/>
</dbReference>
<sequence length="398" mass="44733">MVRSGAGTGRSNLRTDIGADLEVVTSVILRGLAEKGRKKIHRRPFGSSSVADFPSQSNFQDQTSPENNTISMKWNSLIRTALNQNSKTYRCIITKQMVGIMLTVWARADLLPSIRNPTVSYLKAELMKGRTFGNWLEGEIKFAPTYKYYLNSDEYYGILGDRKGEKKRAPAWRCGTKPSLLASRSTRSDIAPICIDLEADLIETGHLLPPANGGDLLDLEPNKSRIYIHMNPSMANQHHQHLPLLRYINGGGPAAGGGRNIWPRRRSRSPAVEVDAAARVFWFRRSSRSGNRKIIFHRKEVTPPLIVTRVLFSVVDCRAVNPVAKSSFGFVGIVCRCALPSIRGRNRRFLQTRRPQRGLRPFPYLDLGLHAKSRSTPPDLRLLMWLCSDRDSLVVDRA</sequence>
<evidence type="ECO:0000256" key="3">
    <source>
        <dbReference type="SAM" id="MobiDB-lite"/>
    </source>
</evidence>
<dbReference type="AlphaFoldDB" id="A0AAP0G749"/>
<gene>
    <name evidence="5" type="ORF">KSP39_PZI010011</name>
</gene>
<proteinExistence type="inferred from homology"/>
<accession>A0AAP0G749</accession>
<reference evidence="5 6" key="1">
    <citation type="journal article" date="2022" name="Nat. Plants">
        <title>Genomes of leafy and leafless Platanthera orchids illuminate the evolution of mycoheterotrophy.</title>
        <authorList>
            <person name="Li M.H."/>
            <person name="Liu K.W."/>
            <person name="Li Z."/>
            <person name="Lu H.C."/>
            <person name="Ye Q.L."/>
            <person name="Zhang D."/>
            <person name="Wang J.Y."/>
            <person name="Li Y.F."/>
            <person name="Zhong Z.M."/>
            <person name="Liu X."/>
            <person name="Yu X."/>
            <person name="Liu D.K."/>
            <person name="Tu X.D."/>
            <person name="Liu B."/>
            <person name="Hao Y."/>
            <person name="Liao X.Y."/>
            <person name="Jiang Y.T."/>
            <person name="Sun W.H."/>
            <person name="Chen J."/>
            <person name="Chen Y.Q."/>
            <person name="Ai Y."/>
            <person name="Zhai J.W."/>
            <person name="Wu S.S."/>
            <person name="Zhou Z."/>
            <person name="Hsiao Y.Y."/>
            <person name="Wu W.L."/>
            <person name="Chen Y.Y."/>
            <person name="Lin Y.F."/>
            <person name="Hsu J.L."/>
            <person name="Li C.Y."/>
            <person name="Wang Z.W."/>
            <person name="Zhao X."/>
            <person name="Zhong W.Y."/>
            <person name="Ma X.K."/>
            <person name="Ma L."/>
            <person name="Huang J."/>
            <person name="Chen G.Z."/>
            <person name="Huang M.Z."/>
            <person name="Huang L."/>
            <person name="Peng D.H."/>
            <person name="Luo Y.B."/>
            <person name="Zou S.Q."/>
            <person name="Chen S.P."/>
            <person name="Lan S."/>
            <person name="Tsai W.C."/>
            <person name="Van de Peer Y."/>
            <person name="Liu Z.J."/>
        </authorList>
    </citation>
    <scope>NUCLEOTIDE SEQUENCE [LARGE SCALE GENOMIC DNA]</scope>
    <source>
        <strain evidence="5">Lor287</strain>
    </source>
</reference>
<dbReference type="Gene3D" id="3.60.10.10">
    <property type="entry name" value="Endonuclease/exonuclease/phosphatase"/>
    <property type="match status" value="2"/>
</dbReference>
<dbReference type="GO" id="GO:0004445">
    <property type="term" value="F:inositol-polyphosphate 5-phosphatase activity"/>
    <property type="evidence" value="ECO:0007669"/>
    <property type="project" value="InterPro"/>
</dbReference>
<dbReference type="InterPro" id="IPR036691">
    <property type="entry name" value="Endo/exonu/phosph_ase_sf"/>
</dbReference>
<dbReference type="PANTHER" id="PTHR45666">
    <property type="entry name" value="TYPE IV INOSITOL POLYPHOSPHATE 5-PHOSPHATASE 9"/>
    <property type="match status" value="1"/>
</dbReference>
<organism evidence="5 6">
    <name type="scientific">Platanthera zijinensis</name>
    <dbReference type="NCBI Taxonomy" id="2320716"/>
    <lineage>
        <taxon>Eukaryota</taxon>
        <taxon>Viridiplantae</taxon>
        <taxon>Streptophyta</taxon>
        <taxon>Embryophyta</taxon>
        <taxon>Tracheophyta</taxon>
        <taxon>Spermatophyta</taxon>
        <taxon>Magnoliopsida</taxon>
        <taxon>Liliopsida</taxon>
        <taxon>Asparagales</taxon>
        <taxon>Orchidaceae</taxon>
        <taxon>Orchidoideae</taxon>
        <taxon>Orchideae</taxon>
        <taxon>Orchidinae</taxon>
        <taxon>Platanthera</taxon>
    </lineage>
</organism>
<comment type="similarity">
    <text evidence="1">Belongs to the inositol polyphosphate 5-phosphatase family.</text>
</comment>
<dbReference type="PANTHER" id="PTHR45666:SF18">
    <property type="entry name" value="TYPE IV INOSITOL POLYPHOSPHATE 5-PHOSPHATASE 9"/>
    <property type="match status" value="1"/>
</dbReference>
<feature type="region of interest" description="Disordered" evidence="3">
    <location>
        <begin position="44"/>
        <end position="66"/>
    </location>
</feature>
<feature type="compositionally biased region" description="Polar residues" evidence="3">
    <location>
        <begin position="46"/>
        <end position="66"/>
    </location>
</feature>